<evidence type="ECO:0000313" key="12">
    <source>
        <dbReference type="EMBL" id="KON96509.1"/>
    </source>
</evidence>
<organism evidence="12 14">
    <name type="scientific">Aneurinibacillus migulanus</name>
    <name type="common">Bacillus migulanus</name>
    <dbReference type="NCBI Taxonomy" id="47500"/>
    <lineage>
        <taxon>Bacteria</taxon>
        <taxon>Bacillati</taxon>
        <taxon>Bacillota</taxon>
        <taxon>Bacilli</taxon>
        <taxon>Bacillales</taxon>
        <taxon>Paenibacillaceae</taxon>
        <taxon>Aneurinibacillus group</taxon>
        <taxon>Aneurinibacillus</taxon>
    </lineage>
</organism>
<evidence type="ECO:0000256" key="3">
    <source>
        <dbReference type="ARBA" id="ARBA00023002"/>
    </source>
</evidence>
<evidence type="ECO:0000256" key="10">
    <source>
        <dbReference type="HAMAP-Rule" id="MF_00063"/>
    </source>
</evidence>
<keyword evidence="10" id="KW-0411">Iron-sulfur</keyword>
<proteinExistence type="inferred from homology"/>
<dbReference type="InterPro" id="IPR004511">
    <property type="entry name" value="PAPS/APS_Rdtase"/>
</dbReference>
<dbReference type="GO" id="GO:0051539">
    <property type="term" value="F:4 iron, 4 sulfur cluster binding"/>
    <property type="evidence" value="ECO:0007669"/>
    <property type="project" value="UniProtKB-UniRule"/>
</dbReference>
<dbReference type="Proteomes" id="UP000037269">
    <property type="component" value="Unassembled WGS sequence"/>
</dbReference>
<feature type="active site" description="Nucleophile; cysteine thiosulfonate intermediate" evidence="10">
    <location>
        <position position="235"/>
    </location>
</feature>
<feature type="binding site" evidence="10">
    <location>
        <position position="212"/>
    </location>
    <ligand>
        <name>[4Fe-4S] cluster</name>
        <dbReference type="ChEBI" id="CHEBI:49883"/>
    </ligand>
</feature>
<dbReference type="InterPro" id="IPR011798">
    <property type="entry name" value="APS_reductase"/>
</dbReference>
<dbReference type="NCBIfam" id="NF002537">
    <property type="entry name" value="PRK02090.1"/>
    <property type="match status" value="1"/>
</dbReference>
<dbReference type="EMBL" id="LGUG01000004">
    <property type="protein sequence ID" value="KON96509.1"/>
    <property type="molecule type" value="Genomic_DNA"/>
</dbReference>
<name>A0A0D1WJL7_ANEMI</name>
<reference evidence="12 14" key="1">
    <citation type="submission" date="2015-07" db="EMBL/GenBank/DDBJ databases">
        <title>Fjat-14205 dsm 2895.</title>
        <authorList>
            <person name="Liu B."/>
            <person name="Wang J."/>
            <person name="Zhu Y."/>
            <person name="Liu G."/>
            <person name="Chen Q."/>
            <person name="Chen Z."/>
            <person name="Lan J."/>
            <person name="Che J."/>
            <person name="Ge C."/>
            <person name="Shi H."/>
            <person name="Pan Z."/>
            <person name="Liu X."/>
        </authorList>
    </citation>
    <scope>NUCLEOTIDE SEQUENCE [LARGE SCALE GENOMIC DNA]</scope>
    <source>
        <strain evidence="12 14">DSM 2895</strain>
    </source>
</reference>
<dbReference type="InterPro" id="IPR014729">
    <property type="entry name" value="Rossmann-like_a/b/a_fold"/>
</dbReference>
<feature type="domain" description="Phosphoadenosine phosphosulphate reductase" evidence="11">
    <location>
        <begin position="44"/>
        <end position="215"/>
    </location>
</feature>
<dbReference type="GeneID" id="42306390"/>
<keyword evidence="3 10" id="KW-0560">Oxidoreductase</keyword>
<comment type="catalytic activity">
    <reaction evidence="10">
        <text>[thioredoxin]-disulfide + sulfite + AMP + 2 H(+) = adenosine 5'-phosphosulfate + [thioredoxin]-dithiol</text>
        <dbReference type="Rhea" id="RHEA:21976"/>
        <dbReference type="Rhea" id="RHEA-COMP:10698"/>
        <dbReference type="Rhea" id="RHEA-COMP:10700"/>
        <dbReference type="ChEBI" id="CHEBI:15378"/>
        <dbReference type="ChEBI" id="CHEBI:17359"/>
        <dbReference type="ChEBI" id="CHEBI:29950"/>
        <dbReference type="ChEBI" id="CHEBI:50058"/>
        <dbReference type="ChEBI" id="CHEBI:58243"/>
        <dbReference type="ChEBI" id="CHEBI:456215"/>
        <dbReference type="EC" id="1.8.4.10"/>
    </reaction>
</comment>
<reference evidence="13 15" key="2">
    <citation type="submission" date="2016-10" db="EMBL/GenBank/DDBJ databases">
        <authorList>
            <person name="de Groot N.N."/>
        </authorList>
    </citation>
    <scope>NUCLEOTIDE SEQUENCE [LARGE SCALE GENOMIC DNA]</scope>
    <source>
        <strain evidence="13 15">DSM 2895</strain>
    </source>
</reference>
<dbReference type="RefSeq" id="WP_043064191.1">
    <property type="nucleotide sequence ID" value="NZ_BJOA01000234.1"/>
</dbReference>
<dbReference type="NCBIfam" id="TIGR02055">
    <property type="entry name" value="APS_reductase"/>
    <property type="match status" value="1"/>
</dbReference>
<dbReference type="SUPFAM" id="SSF52402">
    <property type="entry name" value="Adenine nucleotide alpha hydrolases-like"/>
    <property type="match status" value="1"/>
</dbReference>
<dbReference type="EC" id="1.8.4.10" evidence="6 10"/>
<accession>A0A0D1WJL7</accession>
<evidence type="ECO:0000256" key="2">
    <source>
        <dbReference type="ARBA" id="ARBA00022490"/>
    </source>
</evidence>
<evidence type="ECO:0000313" key="13">
    <source>
        <dbReference type="EMBL" id="SDI17940.1"/>
    </source>
</evidence>
<dbReference type="GO" id="GO:0043866">
    <property type="term" value="F:adenylyl-sulfate reductase (thioredoxin) activity"/>
    <property type="evidence" value="ECO:0007669"/>
    <property type="project" value="UniProtKB-EC"/>
</dbReference>
<dbReference type="EMBL" id="FNED01000002">
    <property type="protein sequence ID" value="SDI17940.1"/>
    <property type="molecule type" value="Genomic_DNA"/>
</dbReference>
<evidence type="ECO:0000256" key="1">
    <source>
        <dbReference type="ARBA" id="ARBA00009732"/>
    </source>
</evidence>
<sequence>MSHHCNLSFQQLTDDDYRRINKELSNKDTIDVVRWAYHTFADELVYACSFGAEGIVLIDIISKIRPDAHIVFLDTHVHFKETYELVEKVQRAYPLLRIEIVQPVLTLEEQAEQHGSALWKIEPNVCCSIRKLQPLATVLAGKKAWLSGLRREQSPARAHVQFINKDQKFTSIKVCPLIHWKWDDVWNYIKLYQLPYNELHDKGYPSIGCEHCTLPVEDGGNSRAGRWAGFEKTECGLHQ</sequence>
<dbReference type="PANTHER" id="PTHR46509">
    <property type="entry name" value="PHOSPHOADENOSINE PHOSPHOSULFATE REDUCTASE"/>
    <property type="match status" value="1"/>
</dbReference>
<dbReference type="PANTHER" id="PTHR46509:SF1">
    <property type="entry name" value="PHOSPHOADENOSINE PHOSPHOSULFATE REDUCTASE"/>
    <property type="match status" value="1"/>
</dbReference>
<evidence type="ECO:0000256" key="8">
    <source>
        <dbReference type="ARBA" id="ARBA00030894"/>
    </source>
</evidence>
<evidence type="ECO:0000256" key="5">
    <source>
        <dbReference type="ARBA" id="ARBA00024327"/>
    </source>
</evidence>
<keyword evidence="14" id="KW-1185">Reference proteome</keyword>
<evidence type="ECO:0000256" key="7">
    <source>
        <dbReference type="ARBA" id="ARBA00029514"/>
    </source>
</evidence>
<dbReference type="GO" id="GO:0019379">
    <property type="term" value="P:sulfate assimilation, phosphoadenylyl sulfate reduction by phosphoadenylyl-sulfate reductase (thioredoxin)"/>
    <property type="evidence" value="ECO:0007669"/>
    <property type="project" value="UniProtKB-UniRule"/>
</dbReference>
<feature type="binding site" evidence="10">
    <location>
        <position position="127"/>
    </location>
    <ligand>
        <name>[4Fe-4S] cluster</name>
        <dbReference type="ChEBI" id="CHEBI:49883"/>
    </ligand>
</feature>
<gene>
    <name evidence="10" type="primary">cysH</name>
    <name evidence="12" type="ORF">AF333_14520</name>
    <name evidence="13" type="ORF">SAMN04487909_10217</name>
</gene>
<evidence type="ECO:0000313" key="15">
    <source>
        <dbReference type="Proteomes" id="UP000182836"/>
    </source>
</evidence>
<comment type="similarity">
    <text evidence="1 10">Belongs to the PAPS reductase family. CysH subfamily.</text>
</comment>
<dbReference type="OrthoDB" id="9772604at2"/>
<comment type="pathway">
    <text evidence="5 10">Sulfur metabolism; hydrogen sulfide biosynthesis; sulfite from sulfate.</text>
</comment>
<dbReference type="Pfam" id="PF01507">
    <property type="entry name" value="PAPS_reduct"/>
    <property type="match status" value="1"/>
</dbReference>
<comment type="function">
    <text evidence="4 10">Catalyzes the formation of sulfite from adenosine 5'-phosphosulfate (APS) using thioredoxin as an electron donor.</text>
</comment>
<feature type="binding site" evidence="10">
    <location>
        <position position="209"/>
    </location>
    <ligand>
        <name>[4Fe-4S] cluster</name>
        <dbReference type="ChEBI" id="CHEBI:49883"/>
    </ligand>
</feature>
<evidence type="ECO:0000256" key="4">
    <source>
        <dbReference type="ARBA" id="ARBA00024298"/>
    </source>
</evidence>
<dbReference type="CDD" id="cd23945">
    <property type="entry name" value="PAPS_reductase"/>
    <property type="match status" value="1"/>
</dbReference>
<dbReference type="GO" id="GO:0070814">
    <property type="term" value="P:hydrogen sulfide biosynthetic process"/>
    <property type="evidence" value="ECO:0007669"/>
    <property type="project" value="UniProtKB-UniRule"/>
</dbReference>
<evidence type="ECO:0000313" key="14">
    <source>
        <dbReference type="Proteomes" id="UP000037269"/>
    </source>
</evidence>
<dbReference type="GO" id="GO:0005737">
    <property type="term" value="C:cytoplasm"/>
    <property type="evidence" value="ECO:0007669"/>
    <property type="project" value="UniProtKB-SubCell"/>
</dbReference>
<evidence type="ECO:0000256" key="6">
    <source>
        <dbReference type="ARBA" id="ARBA00024386"/>
    </source>
</evidence>
<protein>
    <recommendedName>
        <fullName evidence="7 10">Adenosine 5'-phosphosulfate reductase</fullName>
        <shortName evidence="10">APS reductase</shortName>
        <ecNumber evidence="6 10">1.8.4.10</ecNumber>
    </recommendedName>
    <alternativeName>
        <fullName evidence="9 10">5'-adenylylsulfate reductase</fullName>
    </alternativeName>
    <alternativeName>
        <fullName evidence="8 10">Thioredoxin-dependent 5'-adenylylsulfate reductase</fullName>
    </alternativeName>
</protein>
<evidence type="ECO:0000256" key="9">
    <source>
        <dbReference type="ARBA" id="ARBA00032041"/>
    </source>
</evidence>
<dbReference type="AlphaFoldDB" id="A0A0D1WJL7"/>
<keyword evidence="10" id="KW-0408">Iron</keyword>
<evidence type="ECO:0000259" key="11">
    <source>
        <dbReference type="Pfam" id="PF01507"/>
    </source>
</evidence>
<dbReference type="GO" id="GO:0046872">
    <property type="term" value="F:metal ion binding"/>
    <property type="evidence" value="ECO:0007669"/>
    <property type="project" value="UniProtKB-KW"/>
</dbReference>
<dbReference type="STRING" id="47500.AF333_14520"/>
<dbReference type="HAMAP" id="MF_00063">
    <property type="entry name" value="CysH"/>
    <property type="match status" value="1"/>
</dbReference>
<dbReference type="Proteomes" id="UP000182836">
    <property type="component" value="Unassembled WGS sequence"/>
</dbReference>
<comment type="cofactor">
    <cofactor evidence="10">
        <name>[4Fe-4S] cluster</name>
        <dbReference type="ChEBI" id="CHEBI:49883"/>
    </cofactor>
    <text evidence="10">Binds 1 [4Fe-4S] cluster per subunit.</text>
</comment>
<keyword evidence="10" id="KW-0479">Metal-binding</keyword>
<dbReference type="Gene3D" id="3.40.50.620">
    <property type="entry name" value="HUPs"/>
    <property type="match status" value="1"/>
</dbReference>
<dbReference type="NCBIfam" id="TIGR00434">
    <property type="entry name" value="cysH"/>
    <property type="match status" value="1"/>
</dbReference>
<dbReference type="InterPro" id="IPR002500">
    <property type="entry name" value="PAPS_reduct_dom"/>
</dbReference>
<dbReference type="GO" id="GO:0004604">
    <property type="term" value="F:phosphoadenylyl-sulfate reductase (thioredoxin) activity"/>
    <property type="evidence" value="ECO:0007669"/>
    <property type="project" value="UniProtKB-UniRule"/>
</dbReference>
<feature type="binding site" evidence="10">
    <location>
        <position position="126"/>
    </location>
    <ligand>
        <name>[4Fe-4S] cluster</name>
        <dbReference type="ChEBI" id="CHEBI:49883"/>
    </ligand>
</feature>
<keyword evidence="2 10" id="KW-0963">Cytoplasm</keyword>
<comment type="subcellular location">
    <subcellularLocation>
        <location evidence="10">Cytoplasm</location>
    </subcellularLocation>
</comment>
<dbReference type="PATRIC" id="fig|47500.8.peg.1706"/>
<dbReference type="GO" id="GO:0019344">
    <property type="term" value="P:cysteine biosynthetic process"/>
    <property type="evidence" value="ECO:0007669"/>
    <property type="project" value="InterPro"/>
</dbReference>
<dbReference type="FunFam" id="3.40.50.620:FF:000095">
    <property type="entry name" value="Phosphoadenosine phosphosulfate reductase"/>
    <property type="match status" value="1"/>
</dbReference>
<dbReference type="PIRSF" id="PIRSF000857">
    <property type="entry name" value="PAPS_reductase"/>
    <property type="match status" value="1"/>
</dbReference>